<feature type="region of interest" description="Disordered" evidence="1">
    <location>
        <begin position="45"/>
        <end position="74"/>
    </location>
</feature>
<reference evidence="3" key="2">
    <citation type="journal article" date="2016" name="Sci. Rep.">
        <title>Dictyocaulus viviparus genome, variome and transcriptome elucidate lungworm biology and support future intervention.</title>
        <authorList>
            <person name="McNulty S.N."/>
            <person name="Strube C."/>
            <person name="Rosa B.A."/>
            <person name="Martin J.C."/>
            <person name="Tyagi R."/>
            <person name="Choi Y.J."/>
            <person name="Wang Q."/>
            <person name="Hallsworth Pepin K."/>
            <person name="Zhang X."/>
            <person name="Ozersky P."/>
            <person name="Wilson R.K."/>
            <person name="Sternberg P.W."/>
            <person name="Gasser R.B."/>
            <person name="Mitreva M."/>
        </authorList>
    </citation>
    <scope>NUCLEOTIDE SEQUENCE [LARGE SCALE GENOMIC DNA]</scope>
    <source>
        <strain evidence="3">HannoverDv2000</strain>
    </source>
</reference>
<protein>
    <submittedName>
        <fullName evidence="2">Uncharacterized protein</fullName>
    </submittedName>
</protein>
<evidence type="ECO:0000256" key="1">
    <source>
        <dbReference type="SAM" id="MobiDB-lite"/>
    </source>
</evidence>
<dbReference type="EMBL" id="KN716331">
    <property type="protein sequence ID" value="KJH46870.1"/>
    <property type="molecule type" value="Genomic_DNA"/>
</dbReference>
<dbReference type="AlphaFoldDB" id="A0A0D8XQT4"/>
<dbReference type="OrthoDB" id="5865995at2759"/>
<name>A0A0D8XQT4_DICVI</name>
<dbReference type="Proteomes" id="UP000053766">
    <property type="component" value="Unassembled WGS sequence"/>
</dbReference>
<sequence length="229" mass="25662">MDSFLSTLRKRTQRHSIVMAKQLKEANTVNLVIENELDMLNKLQKKPDKPHSISANMLSSREHRKSRGPVISTSSKSPVEFVDYKQEVLMHNDPARSPPTELLQRLYGNFLLDLFFLHPASQPVGGAFRAQCRMETIVDWLDDIVKLFNSYCTVCDHISKYWSRNLLNKKEGGPPSTIKESSESSQTLDDAESDKGGGQLKHENTVVRADGTGNKSVPSSSLSGRVHPL</sequence>
<evidence type="ECO:0000313" key="3">
    <source>
        <dbReference type="Proteomes" id="UP000053766"/>
    </source>
</evidence>
<feature type="region of interest" description="Disordered" evidence="1">
    <location>
        <begin position="170"/>
        <end position="229"/>
    </location>
</feature>
<evidence type="ECO:0000313" key="2">
    <source>
        <dbReference type="EMBL" id="KJH46870.1"/>
    </source>
</evidence>
<proteinExistence type="predicted"/>
<gene>
    <name evidence="2" type="ORF">DICVIV_07064</name>
</gene>
<accession>A0A0D8XQT4</accession>
<organism evidence="2 3">
    <name type="scientific">Dictyocaulus viviparus</name>
    <name type="common">Bovine lungworm</name>
    <dbReference type="NCBI Taxonomy" id="29172"/>
    <lineage>
        <taxon>Eukaryota</taxon>
        <taxon>Metazoa</taxon>
        <taxon>Ecdysozoa</taxon>
        <taxon>Nematoda</taxon>
        <taxon>Chromadorea</taxon>
        <taxon>Rhabditida</taxon>
        <taxon>Rhabditina</taxon>
        <taxon>Rhabditomorpha</taxon>
        <taxon>Strongyloidea</taxon>
        <taxon>Metastrongylidae</taxon>
        <taxon>Dictyocaulus</taxon>
    </lineage>
</organism>
<keyword evidence="3" id="KW-1185">Reference proteome</keyword>
<feature type="compositionally biased region" description="Polar residues" evidence="1">
    <location>
        <begin position="213"/>
        <end position="223"/>
    </location>
</feature>
<reference evidence="2 3" key="1">
    <citation type="submission" date="2013-11" db="EMBL/GenBank/DDBJ databases">
        <title>Draft genome of the bovine lungworm Dictyocaulus viviparus.</title>
        <authorList>
            <person name="Mitreva M."/>
        </authorList>
    </citation>
    <scope>NUCLEOTIDE SEQUENCE [LARGE SCALE GENOMIC DNA]</scope>
    <source>
        <strain evidence="2 3">HannoverDv2000</strain>
    </source>
</reference>
<dbReference type="STRING" id="29172.A0A0D8XQT4"/>